<proteinExistence type="predicted"/>
<sequence length="94" mass="10771">MRFEASSFGSEQTLGDRNLRKLAFSHIVQTIRKMTSITEPRHKSLEKIVISMLEQEDETKAKRAQEKGLAWIMISSLGILLDDDDDSESKHPRL</sequence>
<protein>
    <submittedName>
        <fullName evidence="1">Uncharacterized protein</fullName>
    </submittedName>
</protein>
<evidence type="ECO:0000313" key="2">
    <source>
        <dbReference type="Proteomes" id="UP000836841"/>
    </source>
</evidence>
<reference evidence="1 2" key="1">
    <citation type="submission" date="2022-03" db="EMBL/GenBank/DDBJ databases">
        <authorList>
            <person name="Nunn A."/>
            <person name="Chopra R."/>
            <person name="Nunn A."/>
            <person name="Contreras Garrido A."/>
        </authorList>
    </citation>
    <scope>NUCLEOTIDE SEQUENCE [LARGE SCALE GENOMIC DNA]</scope>
</reference>
<dbReference type="EMBL" id="OU466863">
    <property type="protein sequence ID" value="CAH2079963.1"/>
    <property type="molecule type" value="Genomic_DNA"/>
</dbReference>
<evidence type="ECO:0000313" key="1">
    <source>
        <dbReference type="EMBL" id="CAH2079963.1"/>
    </source>
</evidence>
<name>A0AAU9TAY5_THLAR</name>
<dbReference type="AlphaFoldDB" id="A0AAU9TAY5"/>
<accession>A0AAU9TAY5</accession>
<keyword evidence="2" id="KW-1185">Reference proteome</keyword>
<organism evidence="1 2">
    <name type="scientific">Thlaspi arvense</name>
    <name type="common">Field penny-cress</name>
    <dbReference type="NCBI Taxonomy" id="13288"/>
    <lineage>
        <taxon>Eukaryota</taxon>
        <taxon>Viridiplantae</taxon>
        <taxon>Streptophyta</taxon>
        <taxon>Embryophyta</taxon>
        <taxon>Tracheophyta</taxon>
        <taxon>Spermatophyta</taxon>
        <taxon>Magnoliopsida</taxon>
        <taxon>eudicotyledons</taxon>
        <taxon>Gunneridae</taxon>
        <taxon>Pentapetalae</taxon>
        <taxon>rosids</taxon>
        <taxon>malvids</taxon>
        <taxon>Brassicales</taxon>
        <taxon>Brassicaceae</taxon>
        <taxon>Thlaspideae</taxon>
        <taxon>Thlaspi</taxon>
    </lineage>
</organism>
<gene>
    <name evidence="1" type="ORF">TAV2_LOCUS25457</name>
</gene>
<dbReference type="Proteomes" id="UP000836841">
    <property type="component" value="Chromosome 7"/>
</dbReference>